<name>A0A168S0X7_ABSGL</name>
<dbReference type="Proteomes" id="UP000078561">
    <property type="component" value="Unassembled WGS sequence"/>
</dbReference>
<proteinExistence type="predicted"/>
<dbReference type="AlphaFoldDB" id="A0A168S0X7"/>
<dbReference type="EMBL" id="LT554760">
    <property type="protein sequence ID" value="SAM07655.1"/>
    <property type="molecule type" value="Genomic_DNA"/>
</dbReference>
<evidence type="ECO:0000313" key="1">
    <source>
        <dbReference type="EMBL" id="SAM07655.1"/>
    </source>
</evidence>
<keyword evidence="2" id="KW-1185">Reference proteome</keyword>
<dbReference type="OrthoDB" id="10260545at2759"/>
<accession>A0A168S0X7</accession>
<gene>
    <name evidence="1" type="primary">ABSGL_13298.1 scaffold 13659</name>
</gene>
<protein>
    <submittedName>
        <fullName evidence="1">Uncharacterized protein</fullName>
    </submittedName>
</protein>
<sequence>MIRLIEPGQRRKIGVKELVTISGSNGVVSSAINTLFLSAPHSEHHLLAAHPTPSPPSLNHYVHLSYQDLSIHLSKSTLYSFSNQLIQHPEQTGFALTFLNITHSLSKLVLGTGARRILTTPNAGGSSVWSEALSFELLYRLVGATLVKTEMELTYSRRGSPITDYACQVAKATVGVSVTRAMAFKRPFEKQDAIRLLTKKLKGINMSSTTVTNCTFARQILHVWTQSGHDAAIVRRAWRKLPLSLCSNTIILVTSVNSPLLFFEKQTAVKEKKPKPFKKWY</sequence>
<evidence type="ECO:0000313" key="2">
    <source>
        <dbReference type="Proteomes" id="UP000078561"/>
    </source>
</evidence>
<dbReference type="InParanoid" id="A0A168S0X7"/>
<organism evidence="1">
    <name type="scientific">Absidia glauca</name>
    <name type="common">Pin mould</name>
    <dbReference type="NCBI Taxonomy" id="4829"/>
    <lineage>
        <taxon>Eukaryota</taxon>
        <taxon>Fungi</taxon>
        <taxon>Fungi incertae sedis</taxon>
        <taxon>Mucoromycota</taxon>
        <taxon>Mucoromycotina</taxon>
        <taxon>Mucoromycetes</taxon>
        <taxon>Mucorales</taxon>
        <taxon>Cunninghamellaceae</taxon>
        <taxon>Absidia</taxon>
    </lineage>
</organism>
<reference evidence="1" key="1">
    <citation type="submission" date="2016-04" db="EMBL/GenBank/DDBJ databases">
        <authorList>
            <person name="Evans L.H."/>
            <person name="Alamgir A."/>
            <person name="Owens N."/>
            <person name="Weber N.D."/>
            <person name="Virtaneva K."/>
            <person name="Barbian K."/>
            <person name="Babar A."/>
            <person name="Rosenke K."/>
        </authorList>
    </citation>
    <scope>NUCLEOTIDE SEQUENCE [LARGE SCALE GENOMIC DNA]</scope>
    <source>
        <strain evidence="1">CBS 101.48</strain>
    </source>
</reference>